<protein>
    <recommendedName>
        <fullName evidence="3">DRBM domain-containing protein</fullName>
    </recommendedName>
</protein>
<dbReference type="AlphaFoldDB" id="A0A8H7IDF3"/>
<evidence type="ECO:0000313" key="1">
    <source>
        <dbReference type="EMBL" id="KAF8755384.1"/>
    </source>
</evidence>
<dbReference type="EMBL" id="JACYCF010000008">
    <property type="protein sequence ID" value="KAF8755384.1"/>
    <property type="molecule type" value="Genomic_DNA"/>
</dbReference>
<name>A0A8H7IDF3_9AGAM</name>
<dbReference type="SUPFAM" id="SSF54768">
    <property type="entry name" value="dsRNA-binding domain-like"/>
    <property type="match status" value="1"/>
</dbReference>
<accession>A0A8H7IDF3</accession>
<gene>
    <name evidence="1" type="ORF">RHS01_05050</name>
</gene>
<proteinExistence type="predicted"/>
<organism evidence="1 2">
    <name type="scientific">Rhizoctonia solani</name>
    <dbReference type="NCBI Taxonomy" id="456999"/>
    <lineage>
        <taxon>Eukaryota</taxon>
        <taxon>Fungi</taxon>
        <taxon>Dikarya</taxon>
        <taxon>Basidiomycota</taxon>
        <taxon>Agaricomycotina</taxon>
        <taxon>Agaricomycetes</taxon>
        <taxon>Cantharellales</taxon>
        <taxon>Ceratobasidiaceae</taxon>
        <taxon>Rhizoctonia</taxon>
    </lineage>
</organism>
<sequence length="103" mass="12134">MPRRTEYEFKQPTKELTYCAQLQEWANFYKVKLNWVDVDVQTNGTTEWRSYPCIKEYGYPEFTAPGKSLRDARQLASQQIIDSPGKLEFAKNRPAPPTIYHTR</sequence>
<evidence type="ECO:0000313" key="2">
    <source>
        <dbReference type="Proteomes" id="UP000614334"/>
    </source>
</evidence>
<dbReference type="Proteomes" id="UP000614334">
    <property type="component" value="Unassembled WGS sequence"/>
</dbReference>
<reference evidence="1" key="1">
    <citation type="submission" date="2020-09" db="EMBL/GenBank/DDBJ databases">
        <title>Comparative genome analyses of four rice-infecting Rhizoctonia solani isolates reveal extensive enrichment of homogalacturonan modification genes.</title>
        <authorList>
            <person name="Lee D.-Y."/>
            <person name="Jeon J."/>
            <person name="Kim K.-T."/>
            <person name="Cheong K."/>
            <person name="Song H."/>
            <person name="Choi G."/>
            <person name="Ko J."/>
            <person name="Opiyo S.O."/>
            <person name="Zuo S."/>
            <person name="Madhav S."/>
            <person name="Lee Y.-H."/>
            <person name="Wang G.-L."/>
        </authorList>
    </citation>
    <scope>NUCLEOTIDE SEQUENCE</scope>
    <source>
        <strain evidence="1">AG1-IA B2</strain>
    </source>
</reference>
<evidence type="ECO:0008006" key="3">
    <source>
        <dbReference type="Google" id="ProtNLM"/>
    </source>
</evidence>
<comment type="caution">
    <text evidence="1">The sequence shown here is derived from an EMBL/GenBank/DDBJ whole genome shotgun (WGS) entry which is preliminary data.</text>
</comment>